<feature type="region of interest" description="Disordered" evidence="6">
    <location>
        <begin position="631"/>
        <end position="654"/>
    </location>
</feature>
<dbReference type="InterPro" id="IPR036852">
    <property type="entry name" value="Peptidase_S8/S53_dom_sf"/>
</dbReference>
<reference evidence="8" key="1">
    <citation type="journal article" date="2020" name="Phytopathology">
        <title>Genome Sequence Resources of Colletotrichum truncatum, C. plurivorum, C. musicola, and C. sojae: Four Species Pathogenic to Soybean (Glycine max).</title>
        <authorList>
            <person name="Rogerio F."/>
            <person name="Boufleur T.R."/>
            <person name="Ciampi-Guillardi M."/>
            <person name="Sukno S.A."/>
            <person name="Thon M.R."/>
            <person name="Massola Junior N.S."/>
            <person name="Baroncelli R."/>
        </authorList>
    </citation>
    <scope>NUCLEOTIDE SEQUENCE</scope>
    <source>
        <strain evidence="8">LFN0074</strain>
    </source>
</reference>
<dbReference type="InterPro" id="IPR050131">
    <property type="entry name" value="Peptidase_S8_subtilisin-like"/>
</dbReference>
<proteinExistence type="inferred from homology"/>
<protein>
    <recommendedName>
        <fullName evidence="7">Peptidase S8/S53 domain-containing protein</fullName>
    </recommendedName>
</protein>
<evidence type="ECO:0000256" key="5">
    <source>
        <dbReference type="PROSITE-ProRule" id="PRU01240"/>
    </source>
</evidence>
<dbReference type="InterPro" id="IPR015500">
    <property type="entry name" value="Peptidase_S8_subtilisin-rel"/>
</dbReference>
<evidence type="ECO:0000313" key="8">
    <source>
        <dbReference type="EMBL" id="KAF6821779.1"/>
    </source>
</evidence>
<dbReference type="AlphaFoldDB" id="A0A8H6N6A8"/>
<dbReference type="Proteomes" id="UP000639643">
    <property type="component" value="Unassembled WGS sequence"/>
</dbReference>
<comment type="caution">
    <text evidence="8">The sequence shown here is derived from an EMBL/GenBank/DDBJ whole genome shotgun (WGS) entry which is preliminary data.</text>
</comment>
<dbReference type="Pfam" id="PF00082">
    <property type="entry name" value="Peptidase_S8"/>
    <property type="match status" value="1"/>
</dbReference>
<evidence type="ECO:0000256" key="1">
    <source>
        <dbReference type="ARBA" id="ARBA00011073"/>
    </source>
</evidence>
<feature type="compositionally biased region" description="Low complexity" evidence="6">
    <location>
        <begin position="635"/>
        <end position="654"/>
    </location>
</feature>
<dbReference type="SUPFAM" id="SSF52743">
    <property type="entry name" value="Subtilisin-like"/>
    <property type="match status" value="1"/>
</dbReference>
<dbReference type="Gene3D" id="3.40.50.200">
    <property type="entry name" value="Peptidase S8/S53 domain"/>
    <property type="match status" value="1"/>
</dbReference>
<keyword evidence="3 5" id="KW-0378">Hydrolase</keyword>
<evidence type="ECO:0000259" key="7">
    <source>
        <dbReference type="Pfam" id="PF00082"/>
    </source>
</evidence>
<dbReference type="GO" id="GO:0004252">
    <property type="term" value="F:serine-type endopeptidase activity"/>
    <property type="evidence" value="ECO:0007669"/>
    <property type="project" value="UniProtKB-UniRule"/>
</dbReference>
<dbReference type="EMBL" id="WIGM01000570">
    <property type="protein sequence ID" value="KAF6821779.1"/>
    <property type="molecule type" value="Genomic_DNA"/>
</dbReference>
<gene>
    <name evidence="8" type="ORF">CMUS01_11342</name>
</gene>
<evidence type="ECO:0000256" key="3">
    <source>
        <dbReference type="ARBA" id="ARBA00022801"/>
    </source>
</evidence>
<organism evidence="8 9">
    <name type="scientific">Colletotrichum musicola</name>
    <dbReference type="NCBI Taxonomy" id="2175873"/>
    <lineage>
        <taxon>Eukaryota</taxon>
        <taxon>Fungi</taxon>
        <taxon>Dikarya</taxon>
        <taxon>Ascomycota</taxon>
        <taxon>Pezizomycotina</taxon>
        <taxon>Sordariomycetes</taxon>
        <taxon>Hypocreomycetidae</taxon>
        <taxon>Glomerellales</taxon>
        <taxon>Glomerellaceae</taxon>
        <taxon>Colletotrichum</taxon>
        <taxon>Colletotrichum orchidearum species complex</taxon>
    </lineage>
</organism>
<comment type="similarity">
    <text evidence="1 5">Belongs to the peptidase S8 family.</text>
</comment>
<keyword evidence="9" id="KW-1185">Reference proteome</keyword>
<dbReference type="OrthoDB" id="5093543at2759"/>
<evidence type="ECO:0000256" key="6">
    <source>
        <dbReference type="SAM" id="MobiDB-lite"/>
    </source>
</evidence>
<feature type="active site" description="Charge relay system" evidence="5">
    <location>
        <position position="695"/>
    </location>
</feature>
<keyword evidence="2 5" id="KW-0645">Protease</keyword>
<dbReference type="PROSITE" id="PS51892">
    <property type="entry name" value="SUBTILASE"/>
    <property type="match status" value="1"/>
</dbReference>
<feature type="domain" description="Peptidase S8/S53" evidence="7">
    <location>
        <begin position="688"/>
        <end position="910"/>
    </location>
</feature>
<evidence type="ECO:0000256" key="4">
    <source>
        <dbReference type="ARBA" id="ARBA00022825"/>
    </source>
</evidence>
<evidence type="ECO:0000256" key="2">
    <source>
        <dbReference type="ARBA" id="ARBA00022670"/>
    </source>
</evidence>
<name>A0A8H6N6A8_9PEZI</name>
<dbReference type="PANTHER" id="PTHR43806">
    <property type="entry name" value="PEPTIDASE S8"/>
    <property type="match status" value="1"/>
</dbReference>
<dbReference type="PRINTS" id="PR00723">
    <property type="entry name" value="SUBTILISIN"/>
</dbReference>
<evidence type="ECO:0000313" key="9">
    <source>
        <dbReference type="Proteomes" id="UP000639643"/>
    </source>
</evidence>
<dbReference type="PANTHER" id="PTHR43806:SF58">
    <property type="entry name" value="ALKALINE PROTEASE 1-RELATED"/>
    <property type="match status" value="1"/>
</dbReference>
<sequence length="994" mass="111072">MSATAKEPPIIIKSRPVKEISAKNSKFDDRQSMGMKHGTLAESLFDSGDEKTGLGIFKEYSGRPGNILTSLSLGDASVFHAILEYMKNLVQYAERVDLIRAVPEVPREFLEHLVIKHHKLLTQANADGFRPLDTAAVKLKPIVFLVTDLVLSEDKLRELPARTCRANLKLRPTDVCRFELPSSLRSAFAKEMGGGALAACLHDTVNVDHLERCNAELKDTVKKVLHPPENQKQRGSSGSILHALLDENSFATEGSSIKTESFQRLIGLCSKEALESYDVDRYRPLHKAILLYNTEGIDFDRLHIVIRRLVHQCPSSIYLVSEAYDDTRGQTPYSMLKAVDPRKKPMSGQQHQDKVNSWEQAMKLLKHTCVGDTKRDQDQKLKYLYGGLKNGESTTASSMSIYPFPIPSLYDRRSPLRSVRDDIERWECNLTRFAADLGLLLFLVHCRAQDCWTLTGKAARKIYLDMAFPNMIDKNFVANLANTVQFRLDTALEYVSLRRDLATPQNLCPPVCNSTAQDRNPYHGVFDWLREEFQVEKIFKIIVEDLVPYPHTDQAIRAALKPFGVEKWDWRKLDVCSETIFDAAPETRELYLQSSGNEAVLRSWACKSGLAKLNKTGFRRWRPRTNITLKWAGESASPSHPGGDAASSSSSNQSDQVAWLQTMKPFIDFMDTTIKDAVEEANAHNPAAVTIALIDNGVYSAADDIPTLENGKSWYGQRSKDVPFRDYFTGPSRHGTQMAQCIYKVCPMAQLFVARMDDSKSQVEKFTVDSAIKAIKWATEMGVDIISMSWTFHEKTATDDQKESFKAAIQDASKHGITLLSSLNDREMTMLSEWYPVSLPEVIRVGSATKWGEKAESSKRRSAHYLFPGKDIPLPATADGSGDGDGEVEVVSGSSLATAFAAGLAGLIIYTSRALSCLDGTLSATEIQRLGTANTRVGMERIFKVLGGKPNETQAVDLFVELGSHFSRNPEREAEENGKNQFLRSFLTRLLLLQ</sequence>
<accession>A0A8H6N6A8</accession>
<dbReference type="GO" id="GO:0006508">
    <property type="term" value="P:proteolysis"/>
    <property type="evidence" value="ECO:0007669"/>
    <property type="project" value="UniProtKB-KW"/>
</dbReference>
<feature type="active site" description="Charge relay system" evidence="5">
    <location>
        <position position="895"/>
    </location>
</feature>
<feature type="active site" description="Charge relay system" evidence="5">
    <location>
        <position position="734"/>
    </location>
</feature>
<dbReference type="InterPro" id="IPR000209">
    <property type="entry name" value="Peptidase_S8/S53_dom"/>
</dbReference>
<keyword evidence="4 5" id="KW-0720">Serine protease</keyword>